<dbReference type="InterPro" id="IPR036259">
    <property type="entry name" value="MFS_trans_sf"/>
</dbReference>
<dbReference type="Pfam" id="PF07690">
    <property type="entry name" value="MFS_1"/>
    <property type="match status" value="1"/>
</dbReference>
<feature type="compositionally biased region" description="Low complexity" evidence="6">
    <location>
        <begin position="67"/>
        <end position="77"/>
    </location>
</feature>
<dbReference type="EMBL" id="JBBPDW010000008">
    <property type="protein sequence ID" value="KAK7550171.1"/>
    <property type="molecule type" value="Genomic_DNA"/>
</dbReference>
<name>A0ABR1MM03_9PEZI</name>
<comment type="caution">
    <text evidence="8">The sequence shown here is derived from an EMBL/GenBank/DDBJ whole genome shotgun (WGS) entry which is preliminary data.</text>
</comment>
<dbReference type="PANTHER" id="PTHR43791">
    <property type="entry name" value="PERMEASE-RELATED"/>
    <property type="match status" value="1"/>
</dbReference>
<evidence type="ECO:0000256" key="1">
    <source>
        <dbReference type="ARBA" id="ARBA00004141"/>
    </source>
</evidence>
<evidence type="ECO:0000256" key="6">
    <source>
        <dbReference type="SAM" id="MobiDB-lite"/>
    </source>
</evidence>
<feature type="transmembrane region" description="Helical" evidence="7">
    <location>
        <begin position="143"/>
        <end position="160"/>
    </location>
</feature>
<keyword evidence="9" id="KW-1185">Reference proteome</keyword>
<feature type="transmembrane region" description="Helical" evidence="7">
    <location>
        <begin position="308"/>
        <end position="326"/>
    </location>
</feature>
<evidence type="ECO:0000256" key="7">
    <source>
        <dbReference type="SAM" id="Phobius"/>
    </source>
</evidence>
<accession>A0ABR1MM03</accession>
<evidence type="ECO:0000256" key="5">
    <source>
        <dbReference type="ARBA" id="ARBA00023136"/>
    </source>
</evidence>
<dbReference type="Gene3D" id="1.20.1250.20">
    <property type="entry name" value="MFS general substrate transporter like domains"/>
    <property type="match status" value="1"/>
</dbReference>
<protein>
    <submittedName>
        <fullName evidence="8">Major facilitator superfamily domain-containing protein</fullName>
    </submittedName>
</protein>
<dbReference type="Proteomes" id="UP001365128">
    <property type="component" value="Unassembled WGS sequence"/>
</dbReference>
<sequence>MTSHDVQEQVESTDDARQQQQQQQQTGARVDNDKAQWSEKTTTITSASSIDSAESLTQKDESIRHLSSTSSSSSPSDNNHDNDDDDDPRVRLHARRALFGLREDTLLVGQQCSWLTTIFYLAYVCGEFPSNILPQRWVLGRTLSIYMLCWGICVICIAAAQNWTHLMVLRGLQGFFECTISPGFVLVISSWHRTEEHALCMYGIGQHAERYGGLAAWRAISLFLGAATLLLSVTSFALLGSPKESRPYCQEQLRAGRDVTGVKWSWPQVAEAFKDPQLYFCCVNAFLSSVPNGLSFGFTKLQVLLMDIPRSVVSVLVFLAVGIYTRRVANRRMCIMALGTLPPFAGMLAMALLPNTSEYKWIKWGACT</sequence>
<evidence type="ECO:0000256" key="4">
    <source>
        <dbReference type="ARBA" id="ARBA00022989"/>
    </source>
</evidence>
<organism evidence="8 9">
    <name type="scientific">Phyllosticta citricarpa</name>
    <dbReference type="NCBI Taxonomy" id="55181"/>
    <lineage>
        <taxon>Eukaryota</taxon>
        <taxon>Fungi</taxon>
        <taxon>Dikarya</taxon>
        <taxon>Ascomycota</taxon>
        <taxon>Pezizomycotina</taxon>
        <taxon>Dothideomycetes</taxon>
        <taxon>Dothideomycetes incertae sedis</taxon>
        <taxon>Botryosphaeriales</taxon>
        <taxon>Phyllostictaceae</taxon>
        <taxon>Phyllosticta</taxon>
    </lineage>
</organism>
<keyword evidence="4 7" id="KW-1133">Transmembrane helix</keyword>
<keyword evidence="2" id="KW-0813">Transport</keyword>
<evidence type="ECO:0000313" key="8">
    <source>
        <dbReference type="EMBL" id="KAK7550171.1"/>
    </source>
</evidence>
<proteinExistence type="predicted"/>
<feature type="transmembrane region" description="Helical" evidence="7">
    <location>
        <begin position="219"/>
        <end position="239"/>
    </location>
</feature>
<evidence type="ECO:0000313" key="9">
    <source>
        <dbReference type="Proteomes" id="UP001365128"/>
    </source>
</evidence>
<dbReference type="SUPFAM" id="SSF103473">
    <property type="entry name" value="MFS general substrate transporter"/>
    <property type="match status" value="1"/>
</dbReference>
<dbReference type="PANTHER" id="PTHR43791:SF7">
    <property type="entry name" value="MAJOR FACILITATOR SUPERFAMILY (MFS) PROFILE DOMAIN-CONTAINING PROTEIN"/>
    <property type="match status" value="1"/>
</dbReference>
<evidence type="ECO:0000256" key="2">
    <source>
        <dbReference type="ARBA" id="ARBA00022448"/>
    </source>
</evidence>
<evidence type="ECO:0000256" key="3">
    <source>
        <dbReference type="ARBA" id="ARBA00022692"/>
    </source>
</evidence>
<keyword evidence="5 7" id="KW-0472">Membrane</keyword>
<comment type="subcellular location">
    <subcellularLocation>
        <location evidence="1">Membrane</location>
        <topology evidence="1">Multi-pass membrane protein</topology>
    </subcellularLocation>
</comment>
<feature type="compositionally biased region" description="Low complexity" evidence="6">
    <location>
        <begin position="38"/>
        <end position="56"/>
    </location>
</feature>
<reference evidence="8 9" key="1">
    <citation type="submission" date="2024-04" db="EMBL/GenBank/DDBJ databases">
        <title>Phyllosticta paracitricarpa is synonymous to the EU quarantine fungus P. citricarpa based on phylogenomic analyses.</title>
        <authorList>
            <consortium name="Lawrence Berkeley National Laboratory"/>
            <person name="Van Ingen-Buijs V.A."/>
            <person name="Van Westerhoven A.C."/>
            <person name="Haridas S."/>
            <person name="Skiadas P."/>
            <person name="Martin F."/>
            <person name="Groenewald J.Z."/>
            <person name="Crous P.W."/>
            <person name="Seidl M.F."/>
        </authorList>
    </citation>
    <scope>NUCLEOTIDE SEQUENCE [LARGE SCALE GENOMIC DNA]</scope>
    <source>
        <strain evidence="8 9">CBS 122670</strain>
    </source>
</reference>
<feature type="region of interest" description="Disordered" evidence="6">
    <location>
        <begin position="1"/>
        <end position="89"/>
    </location>
</feature>
<gene>
    <name evidence="8" type="ORF">IWX46DRAFT_639276</name>
</gene>
<keyword evidence="3 7" id="KW-0812">Transmembrane</keyword>
<feature type="transmembrane region" description="Helical" evidence="7">
    <location>
        <begin position="333"/>
        <end position="353"/>
    </location>
</feature>
<dbReference type="InterPro" id="IPR011701">
    <property type="entry name" value="MFS"/>
</dbReference>